<accession>C5L6Q4</accession>
<reference evidence="1 2" key="1">
    <citation type="submission" date="2008-07" db="EMBL/GenBank/DDBJ databases">
        <authorList>
            <person name="El-Sayed N."/>
            <person name="Caler E."/>
            <person name="Inman J."/>
            <person name="Amedeo P."/>
            <person name="Hass B."/>
            <person name="Wortman J."/>
        </authorList>
    </citation>
    <scope>NUCLEOTIDE SEQUENCE [LARGE SCALE GENOMIC DNA]</scope>
    <source>
        <strain evidence="2">ATCC 50983 / TXsc</strain>
    </source>
</reference>
<organism evidence="2">
    <name type="scientific">Perkinsus marinus (strain ATCC 50983 / TXsc)</name>
    <dbReference type="NCBI Taxonomy" id="423536"/>
    <lineage>
        <taxon>Eukaryota</taxon>
        <taxon>Sar</taxon>
        <taxon>Alveolata</taxon>
        <taxon>Perkinsozoa</taxon>
        <taxon>Perkinsea</taxon>
        <taxon>Perkinsida</taxon>
        <taxon>Perkinsidae</taxon>
        <taxon>Perkinsus</taxon>
    </lineage>
</organism>
<name>C5L6Q4_PERM5</name>
<dbReference type="EMBL" id="GG679811">
    <property type="protein sequence ID" value="EER07588.1"/>
    <property type="molecule type" value="Genomic_DNA"/>
</dbReference>
<dbReference type="RefSeq" id="XP_002775772.1">
    <property type="nucleotide sequence ID" value="XM_002775726.1"/>
</dbReference>
<dbReference type="Proteomes" id="UP000007800">
    <property type="component" value="Unassembled WGS sequence"/>
</dbReference>
<sequence>MVFIIPTLEPSSAASIVTEYACKTLLHSDALSGTLVSRVLVLDASSPHWHIQHVRCFYRVKHLPALLVLDKEGNTVLEACGESDILQIESLRAIQEEYNNLRLSQNTQLEEKADSYQEAWKWVNSQGFNLLCFDVDGTITTSNINTTLAVGVTEFISNIRPGTRVALVTNQGGVGLRYWMESGHFGKPGNLPDEAKVQTRLSKIRDQLLEINPSLAIRIFVAYRYQSKADPSSGKSANWGPCPVESARDERWSKEWRKPNPGMLQAAMQWAGASRLGTLMVGDMQSDKDAAEGAGVIFRWAPEFFIKGIELPQIADVGTIVDEKFSSASL</sequence>
<evidence type="ECO:0008006" key="3">
    <source>
        <dbReference type="Google" id="ProtNLM"/>
    </source>
</evidence>
<evidence type="ECO:0000313" key="2">
    <source>
        <dbReference type="Proteomes" id="UP000007800"/>
    </source>
</evidence>
<evidence type="ECO:0000313" key="1">
    <source>
        <dbReference type="EMBL" id="EER07588.1"/>
    </source>
</evidence>
<dbReference type="Pfam" id="PF13242">
    <property type="entry name" value="Hydrolase_like"/>
    <property type="match status" value="1"/>
</dbReference>
<dbReference type="InParanoid" id="C5L6Q4"/>
<dbReference type="AlphaFoldDB" id="C5L6Q4"/>
<dbReference type="InterPro" id="IPR023214">
    <property type="entry name" value="HAD_sf"/>
</dbReference>
<dbReference type="Gene3D" id="3.40.50.1000">
    <property type="entry name" value="HAD superfamily/HAD-like"/>
    <property type="match status" value="1"/>
</dbReference>
<keyword evidence="2" id="KW-1185">Reference proteome</keyword>
<gene>
    <name evidence="1" type="ORF">Pmar_PMAR003193</name>
</gene>
<proteinExistence type="predicted"/>
<dbReference type="OMA" id="MESGHFG"/>
<dbReference type="OrthoDB" id="460202at2759"/>
<dbReference type="SUPFAM" id="SSF56784">
    <property type="entry name" value="HAD-like"/>
    <property type="match status" value="1"/>
</dbReference>
<dbReference type="InterPro" id="IPR036412">
    <property type="entry name" value="HAD-like_sf"/>
</dbReference>
<dbReference type="GeneID" id="9042066"/>
<protein>
    <recommendedName>
        <fullName evidence="3">D,D-heptose 1,7-bisphosphate phosphatase</fullName>
    </recommendedName>
</protein>